<sequence>TPPIDKFDEKFIMINDLSCGQENIHVTVYNDIDNTKPDSFTYITQIRPFDNRIYAAFNDTNSTSCCDCTDK</sequence>
<organism evidence="1 2">
    <name type="scientific">Rotaria socialis</name>
    <dbReference type="NCBI Taxonomy" id="392032"/>
    <lineage>
        <taxon>Eukaryota</taxon>
        <taxon>Metazoa</taxon>
        <taxon>Spiralia</taxon>
        <taxon>Gnathifera</taxon>
        <taxon>Rotifera</taxon>
        <taxon>Eurotatoria</taxon>
        <taxon>Bdelloidea</taxon>
        <taxon>Philodinida</taxon>
        <taxon>Philodinidae</taxon>
        <taxon>Rotaria</taxon>
    </lineage>
</organism>
<evidence type="ECO:0000313" key="1">
    <source>
        <dbReference type="EMBL" id="CAF5127397.1"/>
    </source>
</evidence>
<protein>
    <submittedName>
        <fullName evidence="1">Uncharacterized protein</fullName>
    </submittedName>
</protein>
<dbReference type="Gene3D" id="2.170.270.10">
    <property type="entry name" value="SET domain"/>
    <property type="match status" value="1"/>
</dbReference>
<accession>A0A822FHL3</accession>
<feature type="non-terminal residue" evidence="1">
    <location>
        <position position="1"/>
    </location>
</feature>
<dbReference type="InterPro" id="IPR046341">
    <property type="entry name" value="SET_dom_sf"/>
</dbReference>
<dbReference type="Proteomes" id="UP000663848">
    <property type="component" value="Unassembled WGS sequence"/>
</dbReference>
<gene>
    <name evidence="1" type="ORF">QYT958_LOCUS46501</name>
</gene>
<comment type="caution">
    <text evidence="1">The sequence shown here is derived from an EMBL/GenBank/DDBJ whole genome shotgun (WGS) entry which is preliminary data.</text>
</comment>
<proteinExistence type="predicted"/>
<name>A0A822FHL3_9BILA</name>
<dbReference type="SUPFAM" id="SSF82199">
    <property type="entry name" value="SET domain"/>
    <property type="match status" value="1"/>
</dbReference>
<dbReference type="EMBL" id="CAJOBR010082915">
    <property type="protein sequence ID" value="CAF5127397.1"/>
    <property type="molecule type" value="Genomic_DNA"/>
</dbReference>
<dbReference type="AlphaFoldDB" id="A0A822FHL3"/>
<reference evidence="1" key="1">
    <citation type="submission" date="2021-02" db="EMBL/GenBank/DDBJ databases">
        <authorList>
            <person name="Nowell W R."/>
        </authorList>
    </citation>
    <scope>NUCLEOTIDE SEQUENCE</scope>
</reference>
<evidence type="ECO:0000313" key="2">
    <source>
        <dbReference type="Proteomes" id="UP000663848"/>
    </source>
</evidence>